<reference evidence="5" key="1">
    <citation type="submission" date="2015-04" db="EMBL/GenBank/DDBJ databases">
        <title>Physiological reanalysis, assessment of diazotrophy, and genome sequences of multiple isolates of Streptomyces thermoautotrophicus.</title>
        <authorList>
            <person name="MacKellar D.C."/>
            <person name="Lieber L."/>
            <person name="Norman J."/>
            <person name="Bolger A."/>
            <person name="Tobin C."/>
            <person name="Murray J.W."/>
            <person name="Chang R."/>
            <person name="Ford T."/>
            <person name="Nguyen P.Q."/>
            <person name="Woodward J."/>
            <person name="Permingeat H."/>
            <person name="Joshi N.S."/>
            <person name="Silver P.A."/>
            <person name="Usadel B."/>
            <person name="Rutherford A.W."/>
            <person name="Friesen M."/>
            <person name="Prell J."/>
        </authorList>
    </citation>
    <scope>NUCLEOTIDE SEQUENCE [LARGE SCALE GENOMIC DNA]</scope>
    <source>
        <strain evidence="5">H1</strain>
    </source>
</reference>
<feature type="transmembrane region" description="Helical" evidence="2">
    <location>
        <begin position="623"/>
        <end position="645"/>
    </location>
</feature>
<dbReference type="InterPro" id="IPR011852">
    <property type="entry name" value="TRAP_TAXI"/>
</dbReference>
<dbReference type="NCBIfam" id="TIGR02123">
    <property type="entry name" value="TRAP_fused"/>
    <property type="match status" value="1"/>
</dbReference>
<dbReference type="AlphaFoldDB" id="A0A132MSR3"/>
<keyword evidence="2" id="KW-0812">Transmembrane</keyword>
<accession>A0A132MSR3</accession>
<feature type="transmembrane region" description="Helical" evidence="2">
    <location>
        <begin position="675"/>
        <end position="693"/>
    </location>
</feature>
<dbReference type="PANTHER" id="PTHR43849">
    <property type="entry name" value="BLL3936 PROTEIN"/>
    <property type="match status" value="1"/>
</dbReference>
<name>A0A132MSR3_9ACTN</name>
<feature type="transmembrane region" description="Helical" evidence="2">
    <location>
        <begin position="424"/>
        <end position="448"/>
    </location>
</feature>
<dbReference type="InterPro" id="IPR010656">
    <property type="entry name" value="DctM"/>
</dbReference>
<keyword evidence="2" id="KW-1133">Transmembrane helix</keyword>
<protein>
    <submittedName>
        <fullName evidence="4">TRAP transporter solute receptor</fullName>
    </submittedName>
</protein>
<dbReference type="CDD" id="cd13569">
    <property type="entry name" value="PBP2_TAXI_TRAP_like_1"/>
    <property type="match status" value="1"/>
</dbReference>
<gene>
    <name evidence="4" type="ORF">LI90_1799</name>
</gene>
<feature type="transmembrane region" description="Helical" evidence="2">
    <location>
        <begin position="152"/>
        <end position="174"/>
    </location>
</feature>
<feature type="region of interest" description="Disordered" evidence="1">
    <location>
        <begin position="958"/>
        <end position="989"/>
    </location>
</feature>
<dbReference type="SUPFAM" id="SSF53850">
    <property type="entry name" value="Periplasmic binding protein-like II"/>
    <property type="match status" value="1"/>
</dbReference>
<feature type="transmembrane region" description="Helical" evidence="2">
    <location>
        <begin position="513"/>
        <end position="536"/>
    </location>
</feature>
<feature type="transmembrane region" description="Helical" evidence="2">
    <location>
        <begin position="468"/>
        <end position="501"/>
    </location>
</feature>
<evidence type="ECO:0000313" key="5">
    <source>
        <dbReference type="Proteomes" id="UP000070188"/>
    </source>
</evidence>
<keyword evidence="5" id="KW-1185">Reference proteome</keyword>
<evidence type="ECO:0000256" key="1">
    <source>
        <dbReference type="SAM" id="MobiDB-lite"/>
    </source>
</evidence>
<keyword evidence="4" id="KW-0675">Receptor</keyword>
<dbReference type="Pfam" id="PF06808">
    <property type="entry name" value="DctM"/>
    <property type="match status" value="1"/>
</dbReference>
<comment type="caution">
    <text evidence="4">The sequence shown here is derived from an EMBL/GenBank/DDBJ whole genome shotgun (WGS) entry which is preliminary data.</text>
</comment>
<sequence length="989" mass="103713">MAEITLGAAPDREQQADLIARYEQERPARRLSGRVGLLATTVAVLVSVYALVAVFRPQPVLQYRITFLAAVLPLTFLAYRGRSRRRAAEDRDTPDVVDWVLALLSVAVLVYPLVTFDEWVQRQTDPTALDVAAGLVLLALVLEATRRTVGPVLPVICLVFLAYGWLGGLIPASWDVGHRGYDVPRLIGSLYIGTDGFFGVPLDVAATYIVLFTVYGAVLDHSGAGKFFVELSLAAFRRSRTAPGRTVTLAGFLLGTVSGSGVATTVSLGSVAWPILRRAGYPKDQAGGVLAAGGIGAILSPPTLGAAAFLIAELLNVSYLKVLLFATVPTILYYVGVLLAIEIDARRFGAREAGYEAPPFGRLLLRFGYHFSSLALIVALMAVGRSPFQAVVIATLVAFALSFLDPAHRMTPRRTVSALAQGTLGVLPVTATTAAAGVIVAVVTLTGLGLKASGVIVDLAGHNLALTAVFAALAVLLLGLAVPVTASFIIAAVIIAPAFLATGATQVEAYMFVFYYAVLSEVSPPTALSAVAAAAITGGNAFRTMLMAWRYTLPAFLVPFAFVLTPNGEALLGERPLGQVVLATVVAILAVAALAVVTGGWMFAPAGPVERLLAAGAAVLLLWLEPLPAGLGLALLAAAAAVNLVRRARGVAVARPVAEAATPGWVEALGRRRGLAAALACLAVLGACAVGVAQGSGTTRLSVATGQTTGVYYVYGGRLAQVITENLAGVEATAEATGASVDNIKLVARSDTYLGFTLADTAATAVQGTGKFTEPQPIRALAYLYDNYTQVAVKGGSGIRRLADLRGKRVSLGAPNSGTEVTARRLLQAAGLDPDKDVRGQRLGLNESVQAMKDGTVDAMFWSGGLPTGGIKDLTSADRDVRLLDTTDVLDELRAKYGPVYREVLIPAATYGLPGDVRTVGVPNYLVVNERMNDELAYQLTKLLFDHKADLVRGHPEARKLDPAKAPATEPVPLHPGSLRYYRERGTAS</sequence>
<feature type="transmembrane region" description="Helical" evidence="2">
    <location>
        <begin position="580"/>
        <end position="603"/>
    </location>
</feature>
<feature type="transmembrane region" description="Helical" evidence="2">
    <location>
        <begin position="323"/>
        <end position="343"/>
    </location>
</feature>
<dbReference type="Gene3D" id="3.40.190.10">
    <property type="entry name" value="Periplasmic binding protein-like II"/>
    <property type="match status" value="2"/>
</dbReference>
<dbReference type="RefSeq" id="WP_197651751.1">
    <property type="nucleotide sequence ID" value="NZ_LAXD01000001.1"/>
</dbReference>
<dbReference type="PATRIC" id="fig|1469144.10.peg.1951"/>
<keyword evidence="2" id="KW-0472">Membrane</keyword>
<evidence type="ECO:0000259" key="3">
    <source>
        <dbReference type="Pfam" id="PF06808"/>
    </source>
</evidence>
<feature type="transmembrane region" description="Helical" evidence="2">
    <location>
        <begin position="249"/>
        <end position="276"/>
    </location>
</feature>
<dbReference type="PANTHER" id="PTHR43849:SF2">
    <property type="entry name" value="BLL3936 PROTEIN"/>
    <property type="match status" value="1"/>
</dbReference>
<dbReference type="NCBIfam" id="TIGR02122">
    <property type="entry name" value="TRAP_TAXI"/>
    <property type="match status" value="1"/>
</dbReference>
<evidence type="ECO:0000313" key="4">
    <source>
        <dbReference type="EMBL" id="KWX00776.1"/>
    </source>
</evidence>
<feature type="transmembrane region" description="Helical" evidence="2">
    <location>
        <begin position="99"/>
        <end position="116"/>
    </location>
</feature>
<dbReference type="Proteomes" id="UP000070188">
    <property type="component" value="Unassembled WGS sequence"/>
</dbReference>
<feature type="transmembrane region" description="Helical" evidence="2">
    <location>
        <begin position="35"/>
        <end position="55"/>
    </location>
</feature>
<evidence type="ECO:0000256" key="2">
    <source>
        <dbReference type="SAM" id="Phobius"/>
    </source>
</evidence>
<feature type="transmembrane region" description="Helical" evidence="2">
    <location>
        <begin position="61"/>
        <end position="79"/>
    </location>
</feature>
<feature type="transmembrane region" description="Helical" evidence="2">
    <location>
        <begin position="288"/>
        <end position="311"/>
    </location>
</feature>
<dbReference type="Pfam" id="PF16868">
    <property type="entry name" value="NMT1_3"/>
    <property type="match status" value="1"/>
</dbReference>
<proteinExistence type="predicted"/>
<feature type="transmembrane region" description="Helical" evidence="2">
    <location>
        <begin position="128"/>
        <end position="145"/>
    </location>
</feature>
<feature type="transmembrane region" description="Helical" evidence="2">
    <location>
        <begin position="548"/>
        <end position="568"/>
    </location>
</feature>
<dbReference type="InterPro" id="IPR011853">
    <property type="entry name" value="TRAP_DctM-Dct_fused"/>
</dbReference>
<organism evidence="4 5">
    <name type="scientific">Carbonactinospora thermoautotrophica</name>
    <dbReference type="NCBI Taxonomy" id="1469144"/>
    <lineage>
        <taxon>Bacteria</taxon>
        <taxon>Bacillati</taxon>
        <taxon>Actinomycetota</taxon>
        <taxon>Actinomycetes</taxon>
        <taxon>Kitasatosporales</taxon>
        <taxon>Carbonactinosporaceae</taxon>
        <taxon>Carbonactinospora</taxon>
    </lineage>
</organism>
<feature type="domain" description="TRAP C4-dicarboxylate transport system permease DctM subunit" evidence="3">
    <location>
        <begin position="137"/>
        <end position="558"/>
    </location>
</feature>
<feature type="transmembrane region" description="Helical" evidence="2">
    <location>
        <begin position="388"/>
        <end position="404"/>
    </location>
</feature>
<dbReference type="EMBL" id="LAXD01000001">
    <property type="protein sequence ID" value="KWX00776.1"/>
    <property type="molecule type" value="Genomic_DNA"/>
</dbReference>